<dbReference type="PANTHER" id="PTHR43821:SF1">
    <property type="entry name" value="NAD(P)H NITROREDUCTASE YDJA-RELATED"/>
    <property type="match status" value="1"/>
</dbReference>
<keyword evidence="4" id="KW-0288">FMN</keyword>
<sequence length="192" mass="21960">MARMNISEIIKDARQVIRFSEDSVPREAIVELLNDAVYAAKPNRGLSEPWRFILLDSMEAKSRLVGIMLEVGAELGRYDRNKARIKEQFADMAMSVPSYLIVVMQEHPDQTGWEDDFATTCCMIQNFSLLGWEKGIGMTWLKDDDVCDSPQFREWLDIHSGERAVSILSLGYYEDVPRLKERVPAAEKLTVL</sequence>
<gene>
    <name evidence="9" type="ORF">J2TS6_25560</name>
</gene>
<evidence type="ECO:0000256" key="3">
    <source>
        <dbReference type="ARBA" id="ARBA00022630"/>
    </source>
</evidence>
<evidence type="ECO:0000313" key="9">
    <source>
        <dbReference type="EMBL" id="GIO31415.1"/>
    </source>
</evidence>
<evidence type="ECO:0000313" key="10">
    <source>
        <dbReference type="Proteomes" id="UP000679779"/>
    </source>
</evidence>
<comment type="caution">
    <text evidence="9">The sequence shown here is derived from an EMBL/GenBank/DDBJ whole genome shotgun (WGS) entry which is preliminary data.</text>
</comment>
<name>A0A919XJ34_9BACL</name>
<keyword evidence="3" id="KW-0285">Flavoprotein</keyword>
<dbReference type="CDD" id="cd02135">
    <property type="entry name" value="YdjA-like"/>
    <property type="match status" value="1"/>
</dbReference>
<evidence type="ECO:0000256" key="1">
    <source>
        <dbReference type="ARBA" id="ARBA00001917"/>
    </source>
</evidence>
<dbReference type="Gene3D" id="3.40.109.10">
    <property type="entry name" value="NADH Oxidase"/>
    <property type="match status" value="1"/>
</dbReference>
<keyword evidence="10" id="KW-1185">Reference proteome</keyword>
<evidence type="ECO:0000259" key="8">
    <source>
        <dbReference type="Pfam" id="PF00881"/>
    </source>
</evidence>
<dbReference type="PANTHER" id="PTHR43821">
    <property type="entry name" value="NAD(P)H NITROREDUCTASE YDJA-RELATED"/>
    <property type="match status" value="1"/>
</dbReference>
<dbReference type="InterPro" id="IPR026021">
    <property type="entry name" value="YdjA-like"/>
</dbReference>
<dbReference type="Pfam" id="PF00881">
    <property type="entry name" value="Nitroreductase"/>
    <property type="match status" value="1"/>
</dbReference>
<keyword evidence="5" id="KW-0521">NADP</keyword>
<dbReference type="Proteomes" id="UP000679779">
    <property type="component" value="Unassembled WGS sequence"/>
</dbReference>
<dbReference type="EMBL" id="BORQ01000003">
    <property type="protein sequence ID" value="GIO31415.1"/>
    <property type="molecule type" value="Genomic_DNA"/>
</dbReference>
<keyword evidence="6" id="KW-0560">Oxidoreductase</keyword>
<comment type="cofactor">
    <cofactor evidence="1">
        <name>FMN</name>
        <dbReference type="ChEBI" id="CHEBI:58210"/>
    </cofactor>
</comment>
<proteinExistence type="inferred from homology"/>
<evidence type="ECO:0000256" key="5">
    <source>
        <dbReference type="ARBA" id="ARBA00022857"/>
    </source>
</evidence>
<evidence type="ECO:0000256" key="6">
    <source>
        <dbReference type="ARBA" id="ARBA00023002"/>
    </source>
</evidence>
<dbReference type="InterPro" id="IPR052530">
    <property type="entry name" value="NAD(P)H_nitroreductase"/>
</dbReference>
<organism evidence="9 10">
    <name type="scientific">Paenibacillus albilobatus</name>
    <dbReference type="NCBI Taxonomy" id="2716884"/>
    <lineage>
        <taxon>Bacteria</taxon>
        <taxon>Bacillati</taxon>
        <taxon>Bacillota</taxon>
        <taxon>Bacilli</taxon>
        <taxon>Bacillales</taxon>
        <taxon>Paenibacillaceae</taxon>
        <taxon>Paenibacillus</taxon>
    </lineage>
</organism>
<keyword evidence="7" id="KW-0520">NAD</keyword>
<evidence type="ECO:0000256" key="7">
    <source>
        <dbReference type="ARBA" id="ARBA00023027"/>
    </source>
</evidence>
<protein>
    <submittedName>
        <fullName evidence="9">Nitroreductase</fullName>
    </submittedName>
</protein>
<dbReference type="GO" id="GO:0016491">
    <property type="term" value="F:oxidoreductase activity"/>
    <property type="evidence" value="ECO:0007669"/>
    <property type="project" value="UniProtKB-KW"/>
</dbReference>
<comment type="similarity">
    <text evidence="2">Belongs to the nitroreductase family.</text>
</comment>
<feature type="domain" description="Nitroreductase" evidence="8">
    <location>
        <begin position="18"/>
        <end position="172"/>
    </location>
</feature>
<dbReference type="SUPFAM" id="SSF55469">
    <property type="entry name" value="FMN-dependent nitroreductase-like"/>
    <property type="match status" value="1"/>
</dbReference>
<evidence type="ECO:0000256" key="2">
    <source>
        <dbReference type="ARBA" id="ARBA00007118"/>
    </source>
</evidence>
<dbReference type="InterPro" id="IPR029479">
    <property type="entry name" value="Nitroreductase"/>
</dbReference>
<dbReference type="AlphaFoldDB" id="A0A919XJ34"/>
<dbReference type="InterPro" id="IPR000415">
    <property type="entry name" value="Nitroreductase-like"/>
</dbReference>
<evidence type="ECO:0000256" key="4">
    <source>
        <dbReference type="ARBA" id="ARBA00022643"/>
    </source>
</evidence>
<reference evidence="9" key="1">
    <citation type="submission" date="2021-03" db="EMBL/GenBank/DDBJ databases">
        <title>Antimicrobial resistance genes in bacteria isolated from Japanese honey, and their potential for conferring macrolide and lincosamide resistance in the American foulbrood pathogen Paenibacillus larvae.</title>
        <authorList>
            <person name="Okamoto M."/>
            <person name="Kumagai M."/>
            <person name="Kanamori H."/>
            <person name="Takamatsu D."/>
        </authorList>
    </citation>
    <scope>NUCLEOTIDE SEQUENCE</scope>
    <source>
        <strain evidence="9">J2TS6</strain>
    </source>
</reference>
<accession>A0A919XJ34</accession>
<dbReference type="RefSeq" id="WP_160043213.1">
    <property type="nucleotide sequence ID" value="NZ_BORQ01000003.1"/>
</dbReference>